<dbReference type="Proteomes" id="UP000765509">
    <property type="component" value="Unassembled WGS sequence"/>
</dbReference>
<feature type="region of interest" description="Disordered" evidence="1">
    <location>
        <begin position="1"/>
        <end position="44"/>
    </location>
</feature>
<feature type="compositionally biased region" description="Polar residues" evidence="1">
    <location>
        <begin position="26"/>
        <end position="40"/>
    </location>
</feature>
<name>A0A9Q3FW16_9BASI</name>
<feature type="compositionally biased region" description="Polar residues" evidence="1">
    <location>
        <begin position="1"/>
        <end position="18"/>
    </location>
</feature>
<reference evidence="2" key="1">
    <citation type="submission" date="2021-03" db="EMBL/GenBank/DDBJ databases">
        <title>Draft genome sequence of rust myrtle Austropuccinia psidii MF-1, a brazilian biotype.</title>
        <authorList>
            <person name="Quecine M.C."/>
            <person name="Pachon D.M.R."/>
            <person name="Bonatelli M.L."/>
            <person name="Correr F.H."/>
            <person name="Franceschini L.M."/>
            <person name="Leite T.F."/>
            <person name="Margarido G.R.A."/>
            <person name="Almeida C.A."/>
            <person name="Ferrarezi J.A."/>
            <person name="Labate C.A."/>
        </authorList>
    </citation>
    <scope>NUCLEOTIDE SEQUENCE</scope>
    <source>
        <strain evidence="2">MF-1</strain>
    </source>
</reference>
<evidence type="ECO:0000313" key="2">
    <source>
        <dbReference type="EMBL" id="MBW0546224.1"/>
    </source>
</evidence>
<gene>
    <name evidence="2" type="ORF">O181_085939</name>
</gene>
<comment type="caution">
    <text evidence="2">The sequence shown here is derived from an EMBL/GenBank/DDBJ whole genome shotgun (WGS) entry which is preliminary data.</text>
</comment>
<dbReference type="EMBL" id="AVOT02051205">
    <property type="protein sequence ID" value="MBW0546224.1"/>
    <property type="molecule type" value="Genomic_DNA"/>
</dbReference>
<evidence type="ECO:0000256" key="1">
    <source>
        <dbReference type="SAM" id="MobiDB-lite"/>
    </source>
</evidence>
<keyword evidence="3" id="KW-1185">Reference proteome</keyword>
<dbReference type="AlphaFoldDB" id="A0A9Q3FW16"/>
<evidence type="ECO:0000313" key="3">
    <source>
        <dbReference type="Proteomes" id="UP000765509"/>
    </source>
</evidence>
<proteinExistence type="predicted"/>
<protein>
    <submittedName>
        <fullName evidence="2">Uncharacterized protein</fullName>
    </submittedName>
</protein>
<accession>A0A9Q3FW16</accession>
<sequence length="253" mass="28454">MPSTRSEASYNPSRNSQIGYRCDYGRSQSGTEGQGSVNKSQTDKLCHSEADNTVLTLNRAYTITRSLSGHIQSQPEGLQQCITAQRVPYPFRSVEKMHELLPECEKISGPSQNLQINQWMAFLDGKEKYDSFNSRMEEKQPSTTQASAKNRLSGQWQRFQCEKAATISEQRQRQSTSYKTLHKMLQNPKYSTGCHGKCISDGQNNDGIKEKEGSQTKILEIISDILDGISNLYIAINDLKSHISDKNSSICNK</sequence>
<organism evidence="2 3">
    <name type="scientific">Austropuccinia psidii MF-1</name>
    <dbReference type="NCBI Taxonomy" id="1389203"/>
    <lineage>
        <taxon>Eukaryota</taxon>
        <taxon>Fungi</taxon>
        <taxon>Dikarya</taxon>
        <taxon>Basidiomycota</taxon>
        <taxon>Pucciniomycotina</taxon>
        <taxon>Pucciniomycetes</taxon>
        <taxon>Pucciniales</taxon>
        <taxon>Sphaerophragmiaceae</taxon>
        <taxon>Austropuccinia</taxon>
    </lineage>
</organism>